<feature type="region of interest" description="Disordered" evidence="2">
    <location>
        <begin position="225"/>
        <end position="367"/>
    </location>
</feature>
<feature type="compositionally biased region" description="Basic and acidic residues" evidence="2">
    <location>
        <begin position="459"/>
        <end position="470"/>
    </location>
</feature>
<comment type="caution">
    <text evidence="5">The sequence shown here is derived from an EMBL/GenBank/DDBJ whole genome shotgun (WGS) entry which is preliminary data.</text>
</comment>
<feature type="domain" description="Cwf19-like C-terminal" evidence="4">
    <location>
        <begin position="535"/>
        <end position="658"/>
    </location>
</feature>
<dbReference type="InterPro" id="IPR040194">
    <property type="entry name" value="Cwf19-like"/>
</dbReference>
<dbReference type="GO" id="GO:0000398">
    <property type="term" value="P:mRNA splicing, via spliceosome"/>
    <property type="evidence" value="ECO:0007669"/>
    <property type="project" value="TreeGrafter"/>
</dbReference>
<feature type="region of interest" description="Disordered" evidence="2">
    <location>
        <begin position="436"/>
        <end position="470"/>
    </location>
</feature>
<gene>
    <name evidence="5" type="ORF">HCN44_008286</name>
</gene>
<evidence type="ECO:0008006" key="7">
    <source>
        <dbReference type="Google" id="ProtNLM"/>
    </source>
</evidence>
<proteinExistence type="inferred from homology"/>
<dbReference type="InterPro" id="IPR006767">
    <property type="entry name" value="Cwf19-like_C_dom-2"/>
</dbReference>
<comment type="similarity">
    <text evidence="1">Belongs to the CWF19 family.</text>
</comment>
<dbReference type="Pfam" id="PF04676">
    <property type="entry name" value="CwfJ_C_2"/>
    <property type="match status" value="1"/>
</dbReference>
<feature type="compositionally biased region" description="Basic and acidic residues" evidence="2">
    <location>
        <begin position="332"/>
        <end position="341"/>
    </location>
</feature>
<evidence type="ECO:0000313" key="5">
    <source>
        <dbReference type="EMBL" id="KAF7989612.1"/>
    </source>
</evidence>
<evidence type="ECO:0000259" key="3">
    <source>
        <dbReference type="Pfam" id="PF04676"/>
    </source>
</evidence>
<dbReference type="InterPro" id="IPR006768">
    <property type="entry name" value="Cwf19-like_C_dom-1"/>
</dbReference>
<feature type="compositionally biased region" description="Low complexity" evidence="2">
    <location>
        <begin position="289"/>
        <end position="307"/>
    </location>
</feature>
<dbReference type="GO" id="GO:0071014">
    <property type="term" value="C:post-mRNA release spliceosomal complex"/>
    <property type="evidence" value="ECO:0007669"/>
    <property type="project" value="TreeGrafter"/>
</dbReference>
<feature type="region of interest" description="Disordered" evidence="2">
    <location>
        <begin position="1"/>
        <end position="185"/>
    </location>
</feature>
<feature type="compositionally biased region" description="Basic and acidic residues" evidence="2">
    <location>
        <begin position="271"/>
        <end position="288"/>
    </location>
</feature>
<evidence type="ECO:0000259" key="4">
    <source>
        <dbReference type="Pfam" id="PF04677"/>
    </source>
</evidence>
<organism evidence="5 6">
    <name type="scientific">Aphidius gifuensis</name>
    <name type="common">Parasitoid wasp</name>
    <dbReference type="NCBI Taxonomy" id="684658"/>
    <lineage>
        <taxon>Eukaryota</taxon>
        <taxon>Metazoa</taxon>
        <taxon>Ecdysozoa</taxon>
        <taxon>Arthropoda</taxon>
        <taxon>Hexapoda</taxon>
        <taxon>Insecta</taxon>
        <taxon>Pterygota</taxon>
        <taxon>Neoptera</taxon>
        <taxon>Endopterygota</taxon>
        <taxon>Hymenoptera</taxon>
        <taxon>Apocrita</taxon>
        <taxon>Ichneumonoidea</taxon>
        <taxon>Braconidae</taxon>
        <taxon>Aphidiinae</taxon>
        <taxon>Aphidius</taxon>
    </lineage>
</organism>
<feature type="compositionally biased region" description="Basic residues" evidence="2">
    <location>
        <begin position="66"/>
        <end position="87"/>
    </location>
</feature>
<evidence type="ECO:0000256" key="1">
    <source>
        <dbReference type="ARBA" id="ARBA00006795"/>
    </source>
</evidence>
<evidence type="ECO:0000313" key="6">
    <source>
        <dbReference type="Proteomes" id="UP000639338"/>
    </source>
</evidence>
<accession>A0A835CMU9</accession>
<feature type="compositionally biased region" description="Basic and acidic residues" evidence="2">
    <location>
        <begin position="349"/>
        <end position="367"/>
    </location>
</feature>
<dbReference type="Pfam" id="PF04677">
    <property type="entry name" value="CwfJ_C_1"/>
    <property type="match status" value="1"/>
</dbReference>
<dbReference type="EMBL" id="JACMRX010000005">
    <property type="protein sequence ID" value="KAF7989612.1"/>
    <property type="molecule type" value="Genomic_DNA"/>
</dbReference>
<feature type="compositionally biased region" description="Basic and acidic residues" evidence="2">
    <location>
        <begin position="238"/>
        <end position="247"/>
    </location>
</feature>
<feature type="compositionally biased region" description="Basic and acidic residues" evidence="2">
    <location>
        <begin position="104"/>
        <end position="122"/>
    </location>
</feature>
<feature type="domain" description="Cwf19-like protein C-terminal" evidence="3">
    <location>
        <begin position="667"/>
        <end position="761"/>
    </location>
</feature>
<evidence type="ECO:0000256" key="2">
    <source>
        <dbReference type="SAM" id="MobiDB-lite"/>
    </source>
</evidence>
<dbReference type="Proteomes" id="UP000639338">
    <property type="component" value="Unassembled WGS sequence"/>
</dbReference>
<sequence length="763" mass="88724">MSLIEFESSRVKDAERENLRRARERILAEAEEKYRIKEAKAERSRQRGDDKWMLPSVEEKLSSDKSKKKKKKDKKKKKTKKRKRKRSTSSSSSDSSSEDEKEEWVEKSSSKEQSKPLEREEWMNLSSAFACSSREKKNKKTDEKKDTLDNPGHNIRKLNPYWKNDGAGLPEDAIKKPNKPTMDPAWLKKSLQRAREQAMEEGKTLEEIAEVRWGSLDKIKSMIEEAEINSRSSSNDYSSRRNYDYDKRRRRSRSRSRSRDRSRQNYHNNYKHSDFSSEKKLSFKKPTDNNDSSSNYYSKSSSSSSRKNWQKPKPIDNQDNNVKEVPITSYESIKKTKDKRSSPSSSSSESEKEKEEEPTKSNDIKILSEDELNKLGAAVIKAELRGDEKLAMELKEKLDNARELKLKNPQIAVARRVDNKSEENVILTLTDAKGMTRPLEQRSKYQEPQGGRRKTKKVSTHESGERVRHYADDDKYNLKDLFVKEKGESSSNNDEAVFVKMASKNMDMDELFELNITKESNDSKNDLRDKMKAINEHKKIEKSLDNCYSCFDSKKMLKHLIVAMGNKMYVSLPSHESLTPGHCIISPIHHVACQTQLDEDFYDELKLFKTSLTKMFTDNNECPVFFEISMGLKRFPHMQMICVSLPEDVGSMAPMYFKKALLECETEWSTNKKVVDLSKKDIRSSIPKGLPYFMVDFGNYGGFAHVIEDEMLFPINFAQEIIGGMLDLDSAMWRRPKRQTFDQQRKKVIEFGEKWKKYDFTTT</sequence>
<dbReference type="PANTHER" id="PTHR12072:SF5">
    <property type="entry name" value="CWF19-LIKE PROTEIN 2"/>
    <property type="match status" value="1"/>
</dbReference>
<dbReference type="AlphaFoldDB" id="A0A835CMU9"/>
<name>A0A835CMU9_APHGI</name>
<reference evidence="5 6" key="1">
    <citation type="submission" date="2020-08" db="EMBL/GenBank/DDBJ databases">
        <title>Aphidius gifuensis genome sequencing and assembly.</title>
        <authorList>
            <person name="Du Z."/>
        </authorList>
    </citation>
    <scope>NUCLEOTIDE SEQUENCE [LARGE SCALE GENOMIC DNA]</scope>
    <source>
        <strain evidence="5">YNYX2018</strain>
        <tissue evidence="5">Adults</tissue>
    </source>
</reference>
<dbReference type="PANTHER" id="PTHR12072">
    <property type="entry name" value="CWF19, CELL CYCLE CONTROL PROTEIN"/>
    <property type="match status" value="1"/>
</dbReference>
<protein>
    <recommendedName>
        <fullName evidence="7">CWF19-like protein</fullName>
    </recommendedName>
</protein>
<dbReference type="OrthoDB" id="2113965at2759"/>
<dbReference type="SUPFAM" id="SSF54197">
    <property type="entry name" value="HIT-like"/>
    <property type="match status" value="1"/>
</dbReference>
<keyword evidence="6" id="KW-1185">Reference proteome</keyword>
<feature type="compositionally biased region" description="Basic and acidic residues" evidence="2">
    <location>
        <begin position="7"/>
        <end position="65"/>
    </location>
</feature>
<dbReference type="InterPro" id="IPR036265">
    <property type="entry name" value="HIT-like_sf"/>
</dbReference>